<proteinExistence type="predicted"/>
<accession>A0A2P5EIG9</accession>
<dbReference type="AlphaFoldDB" id="A0A2P5EIG9"/>
<dbReference type="Proteomes" id="UP000237000">
    <property type="component" value="Unassembled WGS sequence"/>
</dbReference>
<gene>
    <name evidence="1" type="ORF">TorRG33x02_188640</name>
</gene>
<comment type="caution">
    <text evidence="1">The sequence shown here is derived from an EMBL/GenBank/DDBJ whole genome shotgun (WGS) entry which is preliminary data.</text>
</comment>
<feature type="non-terminal residue" evidence="1">
    <location>
        <position position="1"/>
    </location>
</feature>
<name>A0A2P5EIG9_TREOI</name>
<dbReference type="EMBL" id="JXTC01000149">
    <property type="protein sequence ID" value="PON85337.1"/>
    <property type="molecule type" value="Genomic_DNA"/>
</dbReference>
<evidence type="ECO:0000313" key="2">
    <source>
        <dbReference type="Proteomes" id="UP000237000"/>
    </source>
</evidence>
<sequence>SFEIADMIIVVVVGILTSSTTPTCTTSLSSGLSSTTTMLTSFTTLAIFSLRELCLEKLLLEIWLLLFLFLVSLQGTQELFYHHGSKIFSFFDDSNNILELWI</sequence>
<reference evidence="2" key="1">
    <citation type="submission" date="2016-06" db="EMBL/GenBank/DDBJ databases">
        <title>Parallel loss of symbiosis genes in relatives of nitrogen-fixing non-legume Parasponia.</title>
        <authorList>
            <person name="Van Velzen R."/>
            <person name="Holmer R."/>
            <person name="Bu F."/>
            <person name="Rutten L."/>
            <person name="Van Zeijl A."/>
            <person name="Liu W."/>
            <person name="Santuari L."/>
            <person name="Cao Q."/>
            <person name="Sharma T."/>
            <person name="Shen D."/>
            <person name="Roswanjaya Y."/>
            <person name="Wardhani T."/>
            <person name="Kalhor M.S."/>
            <person name="Jansen J."/>
            <person name="Van den Hoogen J."/>
            <person name="Gungor B."/>
            <person name="Hartog M."/>
            <person name="Hontelez J."/>
            <person name="Verver J."/>
            <person name="Yang W.-C."/>
            <person name="Schijlen E."/>
            <person name="Repin R."/>
            <person name="Schilthuizen M."/>
            <person name="Schranz E."/>
            <person name="Heidstra R."/>
            <person name="Miyata K."/>
            <person name="Fedorova E."/>
            <person name="Kohlen W."/>
            <person name="Bisseling T."/>
            <person name="Smit S."/>
            <person name="Geurts R."/>
        </authorList>
    </citation>
    <scope>NUCLEOTIDE SEQUENCE [LARGE SCALE GENOMIC DNA]</scope>
    <source>
        <strain evidence="2">cv. RG33-2</strain>
    </source>
</reference>
<protein>
    <submittedName>
        <fullName evidence="1">Uncharacterized protein</fullName>
    </submittedName>
</protein>
<dbReference type="InParanoid" id="A0A2P5EIG9"/>
<organism evidence="1 2">
    <name type="scientific">Trema orientale</name>
    <name type="common">Charcoal tree</name>
    <name type="synonym">Celtis orientalis</name>
    <dbReference type="NCBI Taxonomy" id="63057"/>
    <lineage>
        <taxon>Eukaryota</taxon>
        <taxon>Viridiplantae</taxon>
        <taxon>Streptophyta</taxon>
        <taxon>Embryophyta</taxon>
        <taxon>Tracheophyta</taxon>
        <taxon>Spermatophyta</taxon>
        <taxon>Magnoliopsida</taxon>
        <taxon>eudicotyledons</taxon>
        <taxon>Gunneridae</taxon>
        <taxon>Pentapetalae</taxon>
        <taxon>rosids</taxon>
        <taxon>fabids</taxon>
        <taxon>Rosales</taxon>
        <taxon>Cannabaceae</taxon>
        <taxon>Trema</taxon>
    </lineage>
</organism>
<evidence type="ECO:0000313" key="1">
    <source>
        <dbReference type="EMBL" id="PON85337.1"/>
    </source>
</evidence>
<keyword evidence="2" id="KW-1185">Reference proteome</keyword>